<evidence type="ECO:0000313" key="1">
    <source>
        <dbReference type="EMBL" id="KAJ8665475.1"/>
    </source>
</evidence>
<protein>
    <submittedName>
        <fullName evidence="1">Uncharacterized protein</fullName>
    </submittedName>
</protein>
<proteinExistence type="predicted"/>
<dbReference type="EMBL" id="CM056744">
    <property type="protein sequence ID" value="KAJ8665475.1"/>
    <property type="molecule type" value="Genomic_DNA"/>
</dbReference>
<organism evidence="1 2">
    <name type="scientific">Eretmocerus hayati</name>
    <dbReference type="NCBI Taxonomy" id="131215"/>
    <lineage>
        <taxon>Eukaryota</taxon>
        <taxon>Metazoa</taxon>
        <taxon>Ecdysozoa</taxon>
        <taxon>Arthropoda</taxon>
        <taxon>Hexapoda</taxon>
        <taxon>Insecta</taxon>
        <taxon>Pterygota</taxon>
        <taxon>Neoptera</taxon>
        <taxon>Endopterygota</taxon>
        <taxon>Hymenoptera</taxon>
        <taxon>Apocrita</taxon>
        <taxon>Proctotrupomorpha</taxon>
        <taxon>Chalcidoidea</taxon>
        <taxon>Aphelinidae</taxon>
        <taxon>Aphelininae</taxon>
        <taxon>Eretmocerus</taxon>
    </lineage>
</organism>
<sequence length="183" mass="20737">MSSRPSERLLNKAAELKYFERKMNQTFGELAELEAAEGLTYEGESRSQYSRSLSRPPSIGVVEDAAPQVFDTVISKDLDEFLANPKEKKDKTLKLKPDVAGRIQMILDAGLSKYEERKKLMDDIPREGDICVEAPILNQEIVANLNKDEISRDNFFVQYQNMLGASISAYDFELEKRFCDSGV</sequence>
<comment type="caution">
    <text evidence="1">The sequence shown here is derived from an EMBL/GenBank/DDBJ whole genome shotgun (WGS) entry which is preliminary data.</text>
</comment>
<evidence type="ECO:0000313" key="2">
    <source>
        <dbReference type="Proteomes" id="UP001239111"/>
    </source>
</evidence>
<dbReference type="Proteomes" id="UP001239111">
    <property type="component" value="Chromosome 4"/>
</dbReference>
<name>A0ACC2N747_9HYME</name>
<keyword evidence="2" id="KW-1185">Reference proteome</keyword>
<gene>
    <name evidence="1" type="ORF">QAD02_007137</name>
</gene>
<accession>A0ACC2N747</accession>
<reference evidence="1" key="1">
    <citation type="submission" date="2023-04" db="EMBL/GenBank/DDBJ databases">
        <title>A chromosome-level genome assembly of the parasitoid wasp Eretmocerus hayati.</title>
        <authorList>
            <person name="Zhong Y."/>
            <person name="Liu S."/>
            <person name="Liu Y."/>
        </authorList>
    </citation>
    <scope>NUCLEOTIDE SEQUENCE</scope>
    <source>
        <strain evidence="1">ZJU_SS_LIU_2023</strain>
    </source>
</reference>